<name>A0ABS3JC60_9HYPH</name>
<accession>A0ABS3JC60</accession>
<reference evidence="1 2" key="1">
    <citation type="submission" date="2021-03" db="EMBL/GenBank/DDBJ databases">
        <title>Whole genome sequence of Jiella sp. MQZ13P-4.</title>
        <authorList>
            <person name="Tuo L."/>
        </authorList>
    </citation>
    <scope>NUCLEOTIDE SEQUENCE [LARGE SCALE GENOMIC DNA]</scope>
    <source>
        <strain evidence="1 2">MQZ13P-4</strain>
    </source>
</reference>
<protein>
    <submittedName>
        <fullName evidence="1">Uncharacterized protein</fullName>
    </submittedName>
</protein>
<sequence length="91" mass="10167">MAALPVLMRPDEIVDVKRAADHARKSDKTIRRWVAEFGIARQATQRAPLEISLPALEMVLHGDLAALEMLRAGQRSAPEVRRYMEFLGLSG</sequence>
<dbReference type="RefSeq" id="WP_207353158.1">
    <property type="nucleotide sequence ID" value="NZ_JAFMPY010000048.1"/>
</dbReference>
<proteinExistence type="predicted"/>
<evidence type="ECO:0000313" key="1">
    <source>
        <dbReference type="EMBL" id="MBO0906533.1"/>
    </source>
</evidence>
<comment type="caution">
    <text evidence="1">The sequence shown here is derived from an EMBL/GenBank/DDBJ whole genome shotgun (WGS) entry which is preliminary data.</text>
</comment>
<gene>
    <name evidence="1" type="ORF">J1C47_23040</name>
</gene>
<dbReference type="Proteomes" id="UP000664288">
    <property type="component" value="Unassembled WGS sequence"/>
</dbReference>
<organism evidence="1 2">
    <name type="scientific">Jiella sonneratiae</name>
    <dbReference type="NCBI Taxonomy" id="2816856"/>
    <lineage>
        <taxon>Bacteria</taxon>
        <taxon>Pseudomonadati</taxon>
        <taxon>Pseudomonadota</taxon>
        <taxon>Alphaproteobacteria</taxon>
        <taxon>Hyphomicrobiales</taxon>
        <taxon>Aurantimonadaceae</taxon>
        <taxon>Jiella</taxon>
    </lineage>
</organism>
<dbReference type="EMBL" id="JAFMPY010000048">
    <property type="protein sequence ID" value="MBO0906533.1"/>
    <property type="molecule type" value="Genomic_DNA"/>
</dbReference>
<evidence type="ECO:0000313" key="2">
    <source>
        <dbReference type="Proteomes" id="UP000664288"/>
    </source>
</evidence>
<keyword evidence="2" id="KW-1185">Reference proteome</keyword>